<dbReference type="Gene3D" id="3.30.70.270">
    <property type="match status" value="1"/>
</dbReference>
<dbReference type="Pfam" id="PF00990">
    <property type="entry name" value="GGDEF"/>
    <property type="match status" value="1"/>
</dbReference>
<keyword evidence="2" id="KW-0812">Transmembrane</keyword>
<dbReference type="InterPro" id="IPR000160">
    <property type="entry name" value="GGDEF_dom"/>
</dbReference>
<dbReference type="SMART" id="SM00267">
    <property type="entry name" value="GGDEF"/>
    <property type="match status" value="1"/>
</dbReference>
<dbReference type="GO" id="GO:1902201">
    <property type="term" value="P:negative regulation of bacterial-type flagellum-dependent cell motility"/>
    <property type="evidence" value="ECO:0007669"/>
    <property type="project" value="TreeGrafter"/>
</dbReference>
<protein>
    <recommendedName>
        <fullName evidence="1">diguanylate cyclase</fullName>
        <ecNumber evidence="1">2.7.7.65</ecNumber>
    </recommendedName>
</protein>
<dbReference type="GO" id="GO:0043709">
    <property type="term" value="P:cell adhesion involved in single-species biofilm formation"/>
    <property type="evidence" value="ECO:0007669"/>
    <property type="project" value="TreeGrafter"/>
</dbReference>
<dbReference type="FunFam" id="3.30.70.270:FF:000001">
    <property type="entry name" value="Diguanylate cyclase domain protein"/>
    <property type="match status" value="1"/>
</dbReference>
<dbReference type="PANTHER" id="PTHR45138:SF6">
    <property type="entry name" value="DIGUANYLATE CYCLASE DGCN"/>
    <property type="match status" value="1"/>
</dbReference>
<dbReference type="SMART" id="SM00304">
    <property type="entry name" value="HAMP"/>
    <property type="match status" value="1"/>
</dbReference>
<reference evidence="5" key="1">
    <citation type="journal article" date="2020" name="mSystems">
        <title>Genome- and Community-Level Interaction Insights into Carbon Utilization and Element Cycling Functions of Hydrothermarchaeota in Hydrothermal Sediment.</title>
        <authorList>
            <person name="Zhou Z."/>
            <person name="Liu Y."/>
            <person name="Xu W."/>
            <person name="Pan J."/>
            <person name="Luo Z.H."/>
            <person name="Li M."/>
        </authorList>
    </citation>
    <scope>NUCLEOTIDE SEQUENCE [LARGE SCALE GENOMIC DNA]</scope>
    <source>
        <strain evidence="5">SpSt-70</strain>
    </source>
</reference>
<keyword evidence="2" id="KW-0472">Membrane</keyword>
<keyword evidence="2" id="KW-1133">Transmembrane helix</keyword>
<dbReference type="InterPro" id="IPR050469">
    <property type="entry name" value="Diguanylate_Cyclase"/>
</dbReference>
<dbReference type="EMBL" id="DTDV01000014">
    <property type="protein sequence ID" value="HGK23815.1"/>
    <property type="molecule type" value="Genomic_DNA"/>
</dbReference>
<name>A0A7V3ZJ55_DICTH</name>
<proteinExistence type="predicted"/>
<organism evidence="5">
    <name type="scientific">Dictyoglomus thermophilum</name>
    <dbReference type="NCBI Taxonomy" id="14"/>
    <lineage>
        <taxon>Bacteria</taxon>
        <taxon>Pseudomonadati</taxon>
        <taxon>Dictyoglomota</taxon>
        <taxon>Dictyoglomia</taxon>
        <taxon>Dictyoglomales</taxon>
        <taxon>Dictyoglomaceae</taxon>
        <taxon>Dictyoglomus</taxon>
    </lineage>
</organism>
<comment type="caution">
    <text evidence="5">The sequence shown here is derived from an EMBL/GenBank/DDBJ whole genome shotgun (WGS) entry which is preliminary data.</text>
</comment>
<dbReference type="CDD" id="cd06225">
    <property type="entry name" value="HAMP"/>
    <property type="match status" value="1"/>
</dbReference>
<dbReference type="InterPro" id="IPR043128">
    <property type="entry name" value="Rev_trsase/Diguanyl_cyclase"/>
</dbReference>
<dbReference type="GO" id="GO:0005886">
    <property type="term" value="C:plasma membrane"/>
    <property type="evidence" value="ECO:0007669"/>
    <property type="project" value="TreeGrafter"/>
</dbReference>
<dbReference type="GO" id="GO:0007165">
    <property type="term" value="P:signal transduction"/>
    <property type="evidence" value="ECO:0007669"/>
    <property type="project" value="InterPro"/>
</dbReference>
<dbReference type="RefSeq" id="WP_149122490.1">
    <property type="nucleotide sequence ID" value="NZ_VTFL01000001.1"/>
</dbReference>
<gene>
    <name evidence="5" type="ORF">ENU78_05120</name>
</gene>
<dbReference type="GO" id="GO:0052621">
    <property type="term" value="F:diguanylate cyclase activity"/>
    <property type="evidence" value="ECO:0007669"/>
    <property type="project" value="UniProtKB-EC"/>
</dbReference>
<accession>A0A7V3ZJ55</accession>
<evidence type="ECO:0000256" key="1">
    <source>
        <dbReference type="ARBA" id="ARBA00012528"/>
    </source>
</evidence>
<evidence type="ECO:0000256" key="2">
    <source>
        <dbReference type="SAM" id="Phobius"/>
    </source>
</evidence>
<evidence type="ECO:0000259" key="3">
    <source>
        <dbReference type="PROSITE" id="PS50885"/>
    </source>
</evidence>
<dbReference type="AlphaFoldDB" id="A0A7V3ZJ55"/>
<dbReference type="Pfam" id="PF05228">
    <property type="entry name" value="CHASE4"/>
    <property type="match status" value="1"/>
</dbReference>
<dbReference type="SUPFAM" id="SSF158472">
    <property type="entry name" value="HAMP domain-like"/>
    <property type="match status" value="1"/>
</dbReference>
<evidence type="ECO:0000313" key="5">
    <source>
        <dbReference type="EMBL" id="HGK23815.1"/>
    </source>
</evidence>
<dbReference type="InterPro" id="IPR007892">
    <property type="entry name" value="CHASE4"/>
</dbReference>
<dbReference type="PROSITE" id="PS50887">
    <property type="entry name" value="GGDEF"/>
    <property type="match status" value="1"/>
</dbReference>
<dbReference type="NCBIfam" id="TIGR00254">
    <property type="entry name" value="GGDEF"/>
    <property type="match status" value="1"/>
</dbReference>
<sequence>MKIKSFRVKVTLILILIILIIISTIWGLSSYLLNLNLKERVKREINSYKRVISYIIELEKWTLEKQIKDYSLWKELGERAVIKKDKTWIKSNLNPWVKNTLGYDVILFTEDRKIITSSFSFPIEKIELTKEIKVSIIKVGKDFYIYGVGPVYDENIKKFYGAYLLFAKKIDSEYIRELEKIIDAKITFIFSNQANRSILEDYYRYPHIHLAIPLNNEIYIVIDKQDPSLYEFNKLLLTILGISLGVILLFSIVFMQILLNHIFKPFERLVDISHNIANGKYDVELMEDREDEFGDFIKVFKHMISKIKEREEKLIFELKETEKLTYLDPLTRLYNRRFLEEKYEYIKRNYDTFVLVFVDLDNFKEINDRWGHELGDKVLIEVAEFFRRNFREYDFVVRYGGDEFCIILVNVDKEKAERILERIKNKFEIEILNFFGFNLSFTYGVAEYPKDGESLDTLVKIADERMYKHKK</sequence>
<dbReference type="InterPro" id="IPR029787">
    <property type="entry name" value="Nucleotide_cyclase"/>
</dbReference>
<dbReference type="CDD" id="cd01949">
    <property type="entry name" value="GGDEF"/>
    <property type="match status" value="1"/>
</dbReference>
<feature type="transmembrane region" description="Helical" evidence="2">
    <location>
        <begin position="12"/>
        <end position="33"/>
    </location>
</feature>
<evidence type="ECO:0000259" key="4">
    <source>
        <dbReference type="PROSITE" id="PS50887"/>
    </source>
</evidence>
<dbReference type="PANTHER" id="PTHR45138">
    <property type="entry name" value="REGULATORY COMPONENTS OF SENSORY TRANSDUCTION SYSTEM"/>
    <property type="match status" value="1"/>
</dbReference>
<dbReference type="InterPro" id="IPR003660">
    <property type="entry name" value="HAMP_dom"/>
</dbReference>
<dbReference type="PROSITE" id="PS50885">
    <property type="entry name" value="HAMP"/>
    <property type="match status" value="1"/>
</dbReference>
<dbReference type="EC" id="2.7.7.65" evidence="1"/>
<feature type="transmembrane region" description="Helical" evidence="2">
    <location>
        <begin position="235"/>
        <end position="259"/>
    </location>
</feature>
<feature type="domain" description="GGDEF" evidence="4">
    <location>
        <begin position="351"/>
        <end position="471"/>
    </location>
</feature>
<feature type="domain" description="HAMP" evidence="3">
    <location>
        <begin position="260"/>
        <end position="312"/>
    </location>
</feature>
<dbReference type="Gene3D" id="6.10.340.10">
    <property type="match status" value="1"/>
</dbReference>
<dbReference type="SUPFAM" id="SSF55073">
    <property type="entry name" value="Nucleotide cyclase"/>
    <property type="match status" value="1"/>
</dbReference>